<evidence type="ECO:0000256" key="1">
    <source>
        <dbReference type="SAM" id="SignalP"/>
    </source>
</evidence>
<comment type="caution">
    <text evidence="2">The sequence shown here is derived from an EMBL/GenBank/DDBJ whole genome shotgun (WGS) entry which is preliminary data.</text>
</comment>
<gene>
    <name evidence="2" type="ORF">IAA81_05435</name>
</gene>
<evidence type="ECO:0008006" key="4">
    <source>
        <dbReference type="Google" id="ProtNLM"/>
    </source>
</evidence>
<reference evidence="2" key="1">
    <citation type="submission" date="2020-10" db="EMBL/GenBank/DDBJ databases">
        <authorList>
            <person name="Gilroy R."/>
        </authorList>
    </citation>
    <scope>NUCLEOTIDE SEQUENCE</scope>
    <source>
        <strain evidence="2">10532</strain>
    </source>
</reference>
<accession>A0A9D9N280</accession>
<sequence length="206" mass="23060">MKRFILFICCCLLTGVVFSQEADDSGEEEGGMPEIISSSYDFHEPGAMQMKVALGVDVPLFNQDADGRIIKNTGMHTGGLLSLGFTYFFTSSINMGFDAVFNFLPTTGSNLLFYVPLTVRGGYQFVWGKFEIPVNLGAGIAIQTCANRNYYGLILRPETGIYYRQGPDWSFGVGTVWNFIPQWYKDKNDTRYGNILEISAAVRFHF</sequence>
<feature type="signal peptide" evidence="1">
    <location>
        <begin position="1"/>
        <end position="19"/>
    </location>
</feature>
<evidence type="ECO:0000313" key="3">
    <source>
        <dbReference type="Proteomes" id="UP000823638"/>
    </source>
</evidence>
<proteinExistence type="predicted"/>
<feature type="chain" id="PRO_5038408082" description="Outer membrane protein beta-barrel domain-containing protein" evidence="1">
    <location>
        <begin position="20"/>
        <end position="206"/>
    </location>
</feature>
<reference evidence="2" key="2">
    <citation type="journal article" date="2021" name="PeerJ">
        <title>Extensive microbial diversity within the chicken gut microbiome revealed by metagenomics and culture.</title>
        <authorList>
            <person name="Gilroy R."/>
            <person name="Ravi A."/>
            <person name="Getino M."/>
            <person name="Pursley I."/>
            <person name="Horton D.L."/>
            <person name="Alikhan N.F."/>
            <person name="Baker D."/>
            <person name="Gharbi K."/>
            <person name="Hall N."/>
            <person name="Watson M."/>
            <person name="Adriaenssens E.M."/>
            <person name="Foster-Nyarko E."/>
            <person name="Jarju S."/>
            <person name="Secka A."/>
            <person name="Antonio M."/>
            <person name="Oren A."/>
            <person name="Chaudhuri R.R."/>
            <person name="La Ragione R."/>
            <person name="Hildebrand F."/>
            <person name="Pallen M.J."/>
        </authorList>
    </citation>
    <scope>NUCLEOTIDE SEQUENCE</scope>
    <source>
        <strain evidence="2">10532</strain>
    </source>
</reference>
<protein>
    <recommendedName>
        <fullName evidence="4">Outer membrane protein beta-barrel domain-containing protein</fullName>
    </recommendedName>
</protein>
<dbReference type="Proteomes" id="UP000823638">
    <property type="component" value="Unassembled WGS sequence"/>
</dbReference>
<keyword evidence="1" id="KW-0732">Signal</keyword>
<evidence type="ECO:0000313" key="2">
    <source>
        <dbReference type="EMBL" id="MBO8457654.1"/>
    </source>
</evidence>
<organism evidence="2 3">
    <name type="scientific">Candidatus Gallitreponema excrementavium</name>
    <dbReference type="NCBI Taxonomy" id="2840840"/>
    <lineage>
        <taxon>Bacteria</taxon>
        <taxon>Pseudomonadati</taxon>
        <taxon>Spirochaetota</taxon>
        <taxon>Spirochaetia</taxon>
        <taxon>Spirochaetales</taxon>
        <taxon>Candidatus Gallitreponema</taxon>
    </lineage>
</organism>
<dbReference type="AlphaFoldDB" id="A0A9D9N280"/>
<dbReference type="NCBIfam" id="NF047328">
    <property type="entry name" value="OMP_TP0733"/>
    <property type="match status" value="1"/>
</dbReference>
<name>A0A9D9N280_9SPIR</name>
<dbReference type="EMBL" id="JADIMM010000071">
    <property type="protein sequence ID" value="MBO8457654.1"/>
    <property type="molecule type" value="Genomic_DNA"/>
</dbReference>